<dbReference type="STRING" id="6526.A0A2C9KZ84"/>
<dbReference type="AlphaFoldDB" id="A0A2C9KZ84"/>
<dbReference type="Proteomes" id="UP000076420">
    <property type="component" value="Unassembled WGS sequence"/>
</dbReference>
<evidence type="ECO:0000313" key="1">
    <source>
        <dbReference type="EnsemblMetazoa" id="BGLB025168-PA"/>
    </source>
</evidence>
<protein>
    <submittedName>
        <fullName evidence="1">Uncharacterized protein</fullName>
    </submittedName>
</protein>
<reference evidence="1" key="1">
    <citation type="submission" date="2020-05" db="UniProtKB">
        <authorList>
            <consortium name="EnsemblMetazoa"/>
        </authorList>
    </citation>
    <scope>IDENTIFICATION</scope>
    <source>
        <strain evidence="1">BB02</strain>
    </source>
</reference>
<proteinExistence type="predicted"/>
<name>A0A2C9KZ84_BIOGL</name>
<dbReference type="KEGG" id="bgt:106057339"/>
<accession>A0A2C9KZ84</accession>
<organism evidence="1 2">
    <name type="scientific">Biomphalaria glabrata</name>
    <name type="common">Bloodfluke planorb</name>
    <name type="synonym">Freshwater snail</name>
    <dbReference type="NCBI Taxonomy" id="6526"/>
    <lineage>
        <taxon>Eukaryota</taxon>
        <taxon>Metazoa</taxon>
        <taxon>Spiralia</taxon>
        <taxon>Lophotrochozoa</taxon>
        <taxon>Mollusca</taxon>
        <taxon>Gastropoda</taxon>
        <taxon>Heterobranchia</taxon>
        <taxon>Euthyneura</taxon>
        <taxon>Panpulmonata</taxon>
        <taxon>Hygrophila</taxon>
        <taxon>Lymnaeoidea</taxon>
        <taxon>Planorbidae</taxon>
        <taxon>Biomphalaria</taxon>
    </lineage>
</organism>
<evidence type="ECO:0000313" key="2">
    <source>
        <dbReference type="Proteomes" id="UP000076420"/>
    </source>
</evidence>
<sequence>MTRSSGLTGSHVPPSAMQTLISLAVGLAKLRLSTSVSHFDTVLAIYLYEEYLSSRFGQSCLGCPPRHNIPWSRLEELLGEQNHWLMQTFAEQLMRFCSTMMSSQIIHKEE</sequence>
<dbReference type="EnsemblMetazoa" id="BGLB025168-RA">
    <property type="protein sequence ID" value="BGLB025168-PA"/>
    <property type="gene ID" value="BGLB025168"/>
</dbReference>
<dbReference type="VEuPathDB" id="VectorBase:BGLAX_046294"/>
<dbReference type="VEuPathDB" id="VectorBase:BGLB025168"/>
<gene>
    <name evidence="1" type="primary">106057339</name>
</gene>